<evidence type="ECO:0000256" key="1">
    <source>
        <dbReference type="ARBA" id="ARBA00023015"/>
    </source>
</evidence>
<dbReference type="SUPFAM" id="SSF53822">
    <property type="entry name" value="Periplasmic binding protein-like I"/>
    <property type="match status" value="1"/>
</dbReference>
<evidence type="ECO:0000313" key="7">
    <source>
        <dbReference type="Proteomes" id="UP000010795"/>
    </source>
</evidence>
<dbReference type="EMBL" id="CP003255">
    <property type="protein sequence ID" value="AGA59414.1"/>
    <property type="molecule type" value="Genomic_DNA"/>
</dbReference>
<dbReference type="Pfam" id="PF00356">
    <property type="entry name" value="LacI"/>
    <property type="match status" value="1"/>
</dbReference>
<dbReference type="CDD" id="cd01392">
    <property type="entry name" value="HTH_LacI"/>
    <property type="match status" value="1"/>
</dbReference>
<proteinExistence type="predicted"/>
<dbReference type="InterPro" id="IPR046335">
    <property type="entry name" value="LacI/GalR-like_sensor"/>
</dbReference>
<dbReference type="Pfam" id="PF13377">
    <property type="entry name" value="Peripla_BP_3"/>
    <property type="match status" value="1"/>
</dbReference>
<keyword evidence="7" id="KW-1185">Reference proteome</keyword>
<dbReference type="PRINTS" id="PR00036">
    <property type="entry name" value="HTHLACI"/>
</dbReference>
<keyword evidence="3" id="KW-0804">Transcription</keyword>
<reference evidence="7" key="1">
    <citation type="submission" date="2012-01" db="EMBL/GenBank/DDBJ databases">
        <title>Complete sequence of chromosome of Thermobacillus composti KWC4.</title>
        <authorList>
            <person name="Lucas S."/>
            <person name="Han J."/>
            <person name="Lapidus A."/>
            <person name="Cheng J.-F."/>
            <person name="Goodwin L."/>
            <person name="Pitluck S."/>
            <person name="Peters L."/>
            <person name="Ovchinnikova G."/>
            <person name="Teshima H."/>
            <person name="Detter J.C."/>
            <person name="Han C."/>
            <person name="Tapia R."/>
            <person name="Land M."/>
            <person name="Hauser L."/>
            <person name="Kyrpides N."/>
            <person name="Ivanova N."/>
            <person name="Pagani I."/>
            <person name="Anderson I."/>
            <person name="Woyke T."/>
        </authorList>
    </citation>
    <scope>NUCLEOTIDE SEQUENCE [LARGE SCALE GENOMIC DNA]</scope>
    <source>
        <strain evidence="7">DSM 18247 / JCM 13945 / KWC4</strain>
    </source>
</reference>
<gene>
    <name evidence="6" type="ordered locus">Theco_3366</name>
</gene>
<dbReference type="SUPFAM" id="SSF47413">
    <property type="entry name" value="lambda repressor-like DNA-binding domains"/>
    <property type="match status" value="1"/>
</dbReference>
<dbReference type="InterPro" id="IPR028082">
    <property type="entry name" value="Peripla_BP_I"/>
</dbReference>
<dbReference type="HOGENOM" id="CLU_037628_6_1_9"/>
<accession>L0EIG6</accession>
<dbReference type="PROSITE" id="PS50943">
    <property type="entry name" value="HTH_CROC1"/>
    <property type="match status" value="1"/>
</dbReference>
<dbReference type="InterPro" id="IPR001387">
    <property type="entry name" value="Cro/C1-type_HTH"/>
</dbReference>
<dbReference type="GO" id="GO:0000976">
    <property type="term" value="F:transcription cis-regulatory region binding"/>
    <property type="evidence" value="ECO:0007669"/>
    <property type="project" value="TreeGrafter"/>
</dbReference>
<dbReference type="Gene3D" id="3.40.50.2300">
    <property type="match status" value="2"/>
</dbReference>
<dbReference type="CDD" id="cd06267">
    <property type="entry name" value="PBP1_LacI_sugar_binding-like"/>
    <property type="match status" value="1"/>
</dbReference>
<evidence type="ECO:0000256" key="3">
    <source>
        <dbReference type="ARBA" id="ARBA00023163"/>
    </source>
</evidence>
<evidence type="ECO:0000256" key="2">
    <source>
        <dbReference type="ARBA" id="ARBA00023125"/>
    </source>
</evidence>
<dbReference type="SMART" id="SM00354">
    <property type="entry name" value="HTH_LACI"/>
    <property type="match status" value="1"/>
</dbReference>
<keyword evidence="1" id="KW-0805">Transcription regulation</keyword>
<evidence type="ECO:0000259" key="4">
    <source>
        <dbReference type="PROSITE" id="PS50932"/>
    </source>
</evidence>
<dbReference type="STRING" id="717605.Theco_3366"/>
<protein>
    <submittedName>
        <fullName evidence="6">Transcriptional regulator</fullName>
    </submittedName>
</protein>
<dbReference type="InterPro" id="IPR000843">
    <property type="entry name" value="HTH_LacI"/>
</dbReference>
<name>L0EIG6_THECK</name>
<dbReference type="OrthoDB" id="9796186at2"/>
<evidence type="ECO:0000259" key="5">
    <source>
        <dbReference type="PROSITE" id="PS50943"/>
    </source>
</evidence>
<dbReference type="PANTHER" id="PTHR30146:SF24">
    <property type="entry name" value="XYLOSE OPERON REGULATORY PROTEIN"/>
    <property type="match status" value="1"/>
</dbReference>
<feature type="domain" description="HTH cro/C1-type" evidence="5">
    <location>
        <begin position="8"/>
        <end position="52"/>
    </location>
</feature>
<dbReference type="Gene3D" id="1.10.260.40">
    <property type="entry name" value="lambda repressor-like DNA-binding domains"/>
    <property type="match status" value="1"/>
</dbReference>
<dbReference type="PROSITE" id="PS50932">
    <property type="entry name" value="HTH_LACI_2"/>
    <property type="match status" value="1"/>
</dbReference>
<dbReference type="PROSITE" id="PS00356">
    <property type="entry name" value="HTH_LACI_1"/>
    <property type="match status" value="1"/>
</dbReference>
<keyword evidence="2" id="KW-0238">DNA-binding</keyword>
<dbReference type="InterPro" id="IPR010982">
    <property type="entry name" value="Lambda_DNA-bd_dom_sf"/>
</dbReference>
<organism evidence="6 7">
    <name type="scientific">Thermobacillus composti (strain DSM 18247 / JCM 13945 / KWC4)</name>
    <dbReference type="NCBI Taxonomy" id="717605"/>
    <lineage>
        <taxon>Bacteria</taxon>
        <taxon>Bacillati</taxon>
        <taxon>Bacillota</taxon>
        <taxon>Bacilli</taxon>
        <taxon>Bacillales</taxon>
        <taxon>Paenibacillaceae</taxon>
        <taxon>Thermobacillus</taxon>
    </lineage>
</organism>
<dbReference type="RefSeq" id="WP_015256142.1">
    <property type="nucleotide sequence ID" value="NC_019897.1"/>
</dbReference>
<dbReference type="AlphaFoldDB" id="L0EIG6"/>
<dbReference type="GO" id="GO:0003700">
    <property type="term" value="F:DNA-binding transcription factor activity"/>
    <property type="evidence" value="ECO:0007669"/>
    <property type="project" value="TreeGrafter"/>
</dbReference>
<dbReference type="eggNOG" id="COG1609">
    <property type="taxonomic scope" value="Bacteria"/>
</dbReference>
<feature type="domain" description="HTH lacI-type" evidence="4">
    <location>
        <begin position="7"/>
        <end position="62"/>
    </location>
</feature>
<dbReference type="Proteomes" id="UP000010795">
    <property type="component" value="Chromosome"/>
</dbReference>
<dbReference type="PANTHER" id="PTHR30146">
    <property type="entry name" value="LACI-RELATED TRANSCRIPTIONAL REPRESSOR"/>
    <property type="match status" value="1"/>
</dbReference>
<dbReference type="KEGG" id="tco:Theco_3366"/>
<evidence type="ECO:0000313" key="6">
    <source>
        <dbReference type="EMBL" id="AGA59414.1"/>
    </source>
</evidence>
<sequence length="345" mass="38473">MILKRRTTIKDVARHAGVSTAAVSYVLNGKENRVSPETVEKIREAIRELNYIPDFSARSLVKNASKLVGVIIPQTEDSKQLILENPFYSEMVSNIESKLREHGYHLILSGVDKGKSYLDISVQRNLDGAIIMGIYPEQFYAELKEVKIPIVLIDSYINDPYFSKVGIDDEQGGYLATKYLIDRGHRNIALVTGSIRKDGVVEKRFLGYKRALQEAGVFYNPDCVFEHSVSYTYGYEAGKAIAAGHPEITAVFATADMVAFGVIQGIKESGKDVPQDISVIGFDDIFLSHMFVPPLTTVRQDIALKGRKAAELLLEIIESDEPDGVDRKMEEIPLSIVERQTVRSL</sequence>